<dbReference type="SUPFAM" id="SSF69060">
    <property type="entry name" value="Arp2/3 complex 21 kDa subunit ARPC3"/>
    <property type="match status" value="1"/>
</dbReference>
<evidence type="ECO:0000313" key="8">
    <source>
        <dbReference type="Proteomes" id="UP000717585"/>
    </source>
</evidence>
<evidence type="ECO:0000256" key="3">
    <source>
        <dbReference type="ARBA" id="ARBA00022490"/>
    </source>
</evidence>
<comment type="caution">
    <text evidence="7">The sequence shown here is derived from an EMBL/GenBank/DDBJ whole genome shotgun (WGS) entry which is preliminary data.</text>
</comment>
<dbReference type="GO" id="GO:0034314">
    <property type="term" value="P:Arp2/3 complex-mediated actin nucleation"/>
    <property type="evidence" value="ECO:0007669"/>
    <property type="project" value="UniProtKB-UniRule"/>
</dbReference>
<sequence>MVYHSAFNSVAPADIACGCGIFGPEHDITQEAIENFKANVLVKQFEMKGPGDTTMVYLTLFICKCLTELNMKKPADAKAAYNVLNVLAQQNFSAPGDAEFVLRGILAAPQDSAERDRWVNGFKMMRAEIATKLAPLVFDADGKLSKWWLMFAKYKFMGKSL</sequence>
<dbReference type="GO" id="GO:0005885">
    <property type="term" value="C:Arp2/3 protein complex"/>
    <property type="evidence" value="ECO:0007669"/>
    <property type="project" value="UniProtKB-UniRule"/>
</dbReference>
<keyword evidence="8" id="KW-1185">Reference proteome</keyword>
<dbReference type="AlphaFoldDB" id="A0A8J6B2B4"/>
<evidence type="ECO:0000256" key="4">
    <source>
        <dbReference type="ARBA" id="ARBA00023203"/>
    </source>
</evidence>
<dbReference type="OrthoDB" id="200404at2759"/>
<protein>
    <recommendedName>
        <fullName evidence="6">Actin-related protein 2/3 complex subunit 3</fullName>
    </recommendedName>
</protein>
<dbReference type="EMBL" id="JAHDYR010000016">
    <property type="protein sequence ID" value="KAG9394218.1"/>
    <property type="molecule type" value="Genomic_DNA"/>
</dbReference>
<keyword evidence="3 6" id="KW-0963">Cytoplasm</keyword>
<proteinExistence type="inferred from homology"/>
<dbReference type="InterPro" id="IPR036753">
    <property type="entry name" value="ARPC3_sf"/>
</dbReference>
<dbReference type="Pfam" id="PF04062">
    <property type="entry name" value="P21-Arc"/>
    <property type="match status" value="1"/>
</dbReference>
<dbReference type="GO" id="GO:0030833">
    <property type="term" value="P:regulation of actin filament polymerization"/>
    <property type="evidence" value="ECO:0007669"/>
    <property type="project" value="InterPro"/>
</dbReference>
<evidence type="ECO:0000313" key="7">
    <source>
        <dbReference type="EMBL" id="KAG9394218.1"/>
    </source>
</evidence>
<accession>A0A8J6B2B4</accession>
<comment type="subcellular location">
    <subcellularLocation>
        <location evidence="1 6">Cytoplasm</location>
        <location evidence="1 6">Cytoskeleton</location>
    </subcellularLocation>
</comment>
<dbReference type="Proteomes" id="UP000717585">
    <property type="component" value="Unassembled WGS sequence"/>
</dbReference>
<evidence type="ECO:0000256" key="6">
    <source>
        <dbReference type="PIRNR" id="PIRNR016315"/>
    </source>
</evidence>
<dbReference type="GO" id="GO:0003779">
    <property type="term" value="F:actin binding"/>
    <property type="evidence" value="ECO:0007669"/>
    <property type="project" value="UniProtKB-KW"/>
</dbReference>
<dbReference type="PANTHER" id="PTHR12391">
    <property type="entry name" value="ARP2/3 COMPLEX 21 KD SUBUNIT"/>
    <property type="match status" value="1"/>
</dbReference>
<evidence type="ECO:0000256" key="2">
    <source>
        <dbReference type="ARBA" id="ARBA00010856"/>
    </source>
</evidence>
<gene>
    <name evidence="7" type="ORF">J8273_4320</name>
</gene>
<comment type="function">
    <text evidence="6">Functions as component of the Arp2/3 complex which is involved in regulation of actin polymerization and together with an activating nucleation-promoting factor (NPF) mediates the formation of branched actin networks.</text>
</comment>
<comment type="similarity">
    <text evidence="2 6">Belongs to the ARPC3 family.</text>
</comment>
<reference evidence="7" key="1">
    <citation type="submission" date="2021-05" db="EMBL/GenBank/DDBJ databases">
        <title>A free-living protist that lacks canonical eukaryotic 1 DNA replication and segregation systems.</title>
        <authorList>
            <person name="Salas-Leiva D.E."/>
            <person name="Tromer E.C."/>
            <person name="Curtis B.A."/>
            <person name="Jerlstrom-Hultqvist J."/>
            <person name="Kolisko M."/>
            <person name="Yi Z."/>
            <person name="Salas-Leiva J.S."/>
            <person name="Gallot-Lavallee L."/>
            <person name="Kops G.J.P.L."/>
            <person name="Archibald J.M."/>
            <person name="Simpson A.G.B."/>
            <person name="Roger A.J."/>
        </authorList>
    </citation>
    <scope>NUCLEOTIDE SEQUENCE</scope>
    <source>
        <strain evidence="7">BICM</strain>
    </source>
</reference>
<keyword evidence="4 6" id="KW-0009">Actin-binding</keyword>
<evidence type="ECO:0000256" key="1">
    <source>
        <dbReference type="ARBA" id="ARBA00004245"/>
    </source>
</evidence>
<dbReference type="Gene3D" id="1.10.1760.10">
    <property type="entry name" value="Actin-related protein 2/3 complex subunit 3"/>
    <property type="match status" value="1"/>
</dbReference>
<evidence type="ECO:0000256" key="5">
    <source>
        <dbReference type="ARBA" id="ARBA00023212"/>
    </source>
</evidence>
<dbReference type="PIRSF" id="PIRSF016315">
    <property type="entry name" value="ARP2/3_P21-Arc"/>
    <property type="match status" value="1"/>
</dbReference>
<keyword evidence="5 6" id="KW-0206">Cytoskeleton</keyword>
<name>A0A8J6B2B4_9EUKA</name>
<organism evidence="7 8">
    <name type="scientific">Carpediemonas membranifera</name>
    <dbReference type="NCBI Taxonomy" id="201153"/>
    <lineage>
        <taxon>Eukaryota</taxon>
        <taxon>Metamonada</taxon>
        <taxon>Carpediemonas-like organisms</taxon>
        <taxon>Carpediemonas</taxon>
    </lineage>
</organism>
<comment type="subunit">
    <text evidence="6">Component of the Arp2/3 complex.</text>
</comment>
<dbReference type="InterPro" id="IPR007204">
    <property type="entry name" value="ARPC3"/>
</dbReference>